<evidence type="ECO:0000256" key="2">
    <source>
        <dbReference type="ARBA" id="ARBA00022692"/>
    </source>
</evidence>
<dbReference type="RefSeq" id="WP_179237501.1">
    <property type="nucleotide sequence ID" value="NZ_JACBNQ010000004.1"/>
</dbReference>
<evidence type="ECO:0000313" key="8">
    <source>
        <dbReference type="EMBL" id="NYB73813.1"/>
    </source>
</evidence>
<name>A0A974BIP5_SEDHY</name>
<dbReference type="Gene3D" id="3.90.550.10">
    <property type="entry name" value="Spore Coat Polysaccharide Biosynthesis Protein SpsA, Chain A"/>
    <property type="match status" value="1"/>
</dbReference>
<gene>
    <name evidence="8" type="ORF">HZF24_06630</name>
</gene>
<dbReference type="SUPFAM" id="SSF53448">
    <property type="entry name" value="Nucleotide-diphospho-sugar transferases"/>
    <property type="match status" value="1"/>
</dbReference>
<dbReference type="InterPro" id="IPR029044">
    <property type="entry name" value="Nucleotide-diphossugar_trans"/>
</dbReference>
<dbReference type="GO" id="GO:0006487">
    <property type="term" value="P:protein N-linked glycosylation"/>
    <property type="evidence" value="ECO:0007669"/>
    <property type="project" value="TreeGrafter"/>
</dbReference>
<evidence type="ECO:0000259" key="6">
    <source>
        <dbReference type="Pfam" id="PF00535"/>
    </source>
</evidence>
<dbReference type="InterPro" id="IPR001173">
    <property type="entry name" value="Glyco_trans_2-like"/>
</dbReference>
<organism evidence="8 9">
    <name type="scientific">Sedimentibacter hydroxybenzoicus DSM 7310</name>
    <dbReference type="NCBI Taxonomy" id="1123245"/>
    <lineage>
        <taxon>Bacteria</taxon>
        <taxon>Bacillati</taxon>
        <taxon>Bacillota</taxon>
        <taxon>Tissierellia</taxon>
        <taxon>Sedimentibacter</taxon>
    </lineage>
</organism>
<comment type="subcellular location">
    <subcellularLocation>
        <location evidence="1">Membrane</location>
        <topology evidence="1">Multi-pass membrane protein</topology>
    </subcellularLocation>
</comment>
<evidence type="ECO:0000256" key="4">
    <source>
        <dbReference type="ARBA" id="ARBA00023136"/>
    </source>
</evidence>
<feature type="transmembrane region" description="Helical" evidence="5">
    <location>
        <begin position="233"/>
        <end position="255"/>
    </location>
</feature>
<proteinExistence type="predicted"/>
<feature type="transmembrane region" description="Helical" evidence="5">
    <location>
        <begin position="267"/>
        <end position="286"/>
    </location>
</feature>
<evidence type="ECO:0000259" key="7">
    <source>
        <dbReference type="Pfam" id="PF04138"/>
    </source>
</evidence>
<dbReference type="AlphaFoldDB" id="A0A974BIP5"/>
<comment type="caution">
    <text evidence="8">The sequence shown here is derived from an EMBL/GenBank/DDBJ whole genome shotgun (WGS) entry which is preliminary data.</text>
</comment>
<evidence type="ECO:0000256" key="5">
    <source>
        <dbReference type="SAM" id="Phobius"/>
    </source>
</evidence>
<dbReference type="GO" id="GO:0000271">
    <property type="term" value="P:polysaccharide biosynthetic process"/>
    <property type="evidence" value="ECO:0007669"/>
    <property type="project" value="InterPro"/>
</dbReference>
<dbReference type="Proteomes" id="UP000611629">
    <property type="component" value="Unassembled WGS sequence"/>
</dbReference>
<feature type="transmembrane region" description="Helical" evidence="5">
    <location>
        <begin position="306"/>
        <end position="325"/>
    </location>
</feature>
<dbReference type="GO" id="GO:0016020">
    <property type="term" value="C:membrane"/>
    <property type="evidence" value="ECO:0007669"/>
    <property type="project" value="UniProtKB-SubCell"/>
</dbReference>
<keyword evidence="9" id="KW-1185">Reference proteome</keyword>
<accession>A0A974BIP5</accession>
<dbReference type="PANTHER" id="PTHR10859:SF114">
    <property type="entry name" value="DOLICHOL-PHOSPHATE MANNOSYLTRANSFERASE"/>
    <property type="match status" value="1"/>
</dbReference>
<evidence type="ECO:0000256" key="1">
    <source>
        <dbReference type="ARBA" id="ARBA00004141"/>
    </source>
</evidence>
<dbReference type="Pfam" id="PF00535">
    <property type="entry name" value="Glycos_transf_2"/>
    <property type="match status" value="1"/>
</dbReference>
<dbReference type="Pfam" id="PF04138">
    <property type="entry name" value="GtrA_DPMS_TM"/>
    <property type="match status" value="1"/>
</dbReference>
<keyword evidence="2 5" id="KW-0812">Transmembrane</keyword>
<feature type="domain" description="GtrA/DPMS transmembrane" evidence="7">
    <location>
        <begin position="267"/>
        <end position="356"/>
    </location>
</feature>
<feature type="domain" description="Glycosyltransferase 2-like" evidence="6">
    <location>
        <begin position="28"/>
        <end position="131"/>
    </location>
</feature>
<keyword evidence="4 5" id="KW-0472">Membrane</keyword>
<reference evidence="8" key="1">
    <citation type="submission" date="2020-07" db="EMBL/GenBank/DDBJ databases">
        <title>Genomic analysis of a strain of Sedimentibacter Hydroxybenzoicus DSM7310.</title>
        <authorList>
            <person name="Ma S."/>
        </authorList>
    </citation>
    <scope>NUCLEOTIDE SEQUENCE</scope>
    <source>
        <strain evidence="8">DSM 7310</strain>
    </source>
</reference>
<feature type="transmembrane region" description="Helical" evidence="5">
    <location>
        <begin position="187"/>
        <end position="208"/>
    </location>
</feature>
<dbReference type="InterPro" id="IPR007267">
    <property type="entry name" value="GtrA_DPMS_TM"/>
</dbReference>
<evidence type="ECO:0000256" key="3">
    <source>
        <dbReference type="ARBA" id="ARBA00022989"/>
    </source>
</evidence>
<evidence type="ECO:0000313" key="9">
    <source>
        <dbReference type="Proteomes" id="UP000611629"/>
    </source>
</evidence>
<keyword evidence="3 5" id="KW-1133">Transmembrane helix</keyword>
<dbReference type="CDD" id="cd04179">
    <property type="entry name" value="DPM_DPG-synthase_like"/>
    <property type="match status" value="1"/>
</dbReference>
<sequence length="364" mass="41255">MKNHNNEKAIILIPSLEPDRKLLAYVNELKEHGLTDVIIIDDGSGEDYQPIFCELITIGCVVLHHSENYGKGCALKTGFKYIQENYDWFSCVVTADSDGQHAVKDVLRILETSKKNPDTLSLGVRDFSMPGIPVKSLLGNRFVSFVFALLYGRYISDTQTGLRAFGIPLLEFMIDVKGERFEYEMKMLIACVQAGISITMIPIQVIYIDSNERTHFKPILDSIRVVGTILSDFLRFSVSSIVSAAVDLGIAWLLLDFLHVYFKSEYLKILMATFVARVISTGVNYLLNRNFVFREKSAGGRSLIRYLMLCAVIIIFSTTGVYVLYKGFGINEKIGKVICDTLLYFLSYQVQQRWVFKYMGDEPQ</sequence>
<protein>
    <submittedName>
        <fullName evidence="8">Bifunctional glycosyltransferase family 2/GtrA family protein</fullName>
    </submittedName>
</protein>
<dbReference type="PANTHER" id="PTHR10859">
    <property type="entry name" value="GLYCOSYL TRANSFERASE"/>
    <property type="match status" value="1"/>
</dbReference>
<dbReference type="EMBL" id="JACBNQ010000004">
    <property type="protein sequence ID" value="NYB73813.1"/>
    <property type="molecule type" value="Genomic_DNA"/>
</dbReference>